<comment type="caution">
    <text evidence="11">The sequence shown here is derived from an EMBL/GenBank/DDBJ whole genome shotgun (WGS) entry which is preliminary data.</text>
</comment>
<dbReference type="GO" id="GO:0006355">
    <property type="term" value="P:regulation of DNA-templated transcription"/>
    <property type="evidence" value="ECO:0007669"/>
    <property type="project" value="InterPro"/>
</dbReference>
<dbReference type="SUPFAM" id="SSF55874">
    <property type="entry name" value="ATPase domain of HSP90 chaperone/DNA topoisomerase II/histidine kinase"/>
    <property type="match status" value="1"/>
</dbReference>
<dbReference type="PRINTS" id="PR00344">
    <property type="entry name" value="BCTRLSENSOR"/>
</dbReference>
<dbReference type="InterPro" id="IPR004358">
    <property type="entry name" value="Sig_transdc_His_kin-like_C"/>
</dbReference>
<dbReference type="InterPro" id="IPR000014">
    <property type="entry name" value="PAS"/>
</dbReference>
<keyword evidence="6" id="KW-0902">Two-component regulatory system</keyword>
<feature type="domain" description="Histidine kinase" evidence="7">
    <location>
        <begin position="443"/>
        <end position="665"/>
    </location>
</feature>
<dbReference type="SUPFAM" id="SSF52172">
    <property type="entry name" value="CheY-like"/>
    <property type="match status" value="2"/>
</dbReference>
<dbReference type="GO" id="GO:0000155">
    <property type="term" value="F:phosphorelay sensor kinase activity"/>
    <property type="evidence" value="ECO:0007669"/>
    <property type="project" value="InterPro"/>
</dbReference>
<dbReference type="SUPFAM" id="SSF47384">
    <property type="entry name" value="Homodimeric domain of signal transducing histidine kinase"/>
    <property type="match status" value="1"/>
</dbReference>
<name>A0A1J5SM41_9ZZZZ</name>
<feature type="domain" description="PAS" evidence="9">
    <location>
        <begin position="184"/>
        <end position="246"/>
    </location>
</feature>
<dbReference type="SMART" id="SM00448">
    <property type="entry name" value="REC"/>
    <property type="match status" value="2"/>
</dbReference>
<dbReference type="InterPro" id="IPR035965">
    <property type="entry name" value="PAS-like_dom_sf"/>
</dbReference>
<dbReference type="InterPro" id="IPR005467">
    <property type="entry name" value="His_kinase_dom"/>
</dbReference>
<dbReference type="InterPro" id="IPR011006">
    <property type="entry name" value="CheY-like_superfamily"/>
</dbReference>
<evidence type="ECO:0000256" key="5">
    <source>
        <dbReference type="ARBA" id="ARBA00022840"/>
    </source>
</evidence>
<feature type="domain" description="Response regulatory" evidence="8">
    <location>
        <begin position="687"/>
        <end position="803"/>
    </location>
</feature>
<dbReference type="Gene3D" id="1.10.287.130">
    <property type="match status" value="1"/>
</dbReference>
<keyword evidence="2" id="KW-0808">Transferase</keyword>
<accession>A0A1J5SM41</accession>
<dbReference type="EMBL" id="MLJW01000052">
    <property type="protein sequence ID" value="OIR05173.1"/>
    <property type="molecule type" value="Genomic_DNA"/>
</dbReference>
<evidence type="ECO:0000259" key="9">
    <source>
        <dbReference type="PROSITE" id="PS50112"/>
    </source>
</evidence>
<dbReference type="PROSITE" id="PS50109">
    <property type="entry name" value="HIS_KIN"/>
    <property type="match status" value="1"/>
</dbReference>
<evidence type="ECO:0000256" key="6">
    <source>
        <dbReference type="ARBA" id="ARBA00023012"/>
    </source>
</evidence>
<dbReference type="InterPro" id="IPR001610">
    <property type="entry name" value="PAC"/>
</dbReference>
<dbReference type="Pfam" id="PF00989">
    <property type="entry name" value="PAS"/>
    <property type="match status" value="1"/>
</dbReference>
<dbReference type="NCBIfam" id="TIGR00229">
    <property type="entry name" value="sensory_box"/>
    <property type="match status" value="2"/>
</dbReference>
<dbReference type="PANTHER" id="PTHR43065:SF46">
    <property type="entry name" value="C4-DICARBOXYLATE TRANSPORT SENSOR PROTEIN DCTB"/>
    <property type="match status" value="1"/>
</dbReference>
<evidence type="ECO:0000259" key="8">
    <source>
        <dbReference type="PROSITE" id="PS50110"/>
    </source>
</evidence>
<dbReference type="PROSITE" id="PS50113">
    <property type="entry name" value="PAC"/>
    <property type="match status" value="2"/>
</dbReference>
<dbReference type="CDD" id="cd00082">
    <property type="entry name" value="HisKA"/>
    <property type="match status" value="1"/>
</dbReference>
<gene>
    <name evidence="11" type="ORF">GALL_127310</name>
</gene>
<dbReference type="CDD" id="cd00130">
    <property type="entry name" value="PAS"/>
    <property type="match status" value="2"/>
</dbReference>
<dbReference type="Gene3D" id="3.30.565.10">
    <property type="entry name" value="Histidine kinase-like ATPase, C-terminal domain"/>
    <property type="match status" value="1"/>
</dbReference>
<dbReference type="InterPro" id="IPR013767">
    <property type="entry name" value="PAS_fold"/>
</dbReference>
<protein>
    <submittedName>
        <fullName evidence="11">Blue-light-activated protein</fullName>
    </submittedName>
</protein>
<keyword evidence="3" id="KW-0547">Nucleotide-binding</keyword>
<keyword evidence="4" id="KW-0418">Kinase</keyword>
<dbReference type="InterPro" id="IPR003594">
    <property type="entry name" value="HATPase_dom"/>
</dbReference>
<dbReference type="Pfam" id="PF00072">
    <property type="entry name" value="Response_reg"/>
    <property type="match status" value="2"/>
</dbReference>
<evidence type="ECO:0000256" key="4">
    <source>
        <dbReference type="ARBA" id="ARBA00022777"/>
    </source>
</evidence>
<evidence type="ECO:0000259" key="10">
    <source>
        <dbReference type="PROSITE" id="PS50113"/>
    </source>
</evidence>
<organism evidence="11">
    <name type="scientific">mine drainage metagenome</name>
    <dbReference type="NCBI Taxonomy" id="410659"/>
    <lineage>
        <taxon>unclassified sequences</taxon>
        <taxon>metagenomes</taxon>
        <taxon>ecological metagenomes</taxon>
    </lineage>
</organism>
<dbReference type="SMART" id="SM00388">
    <property type="entry name" value="HisKA"/>
    <property type="match status" value="1"/>
</dbReference>
<dbReference type="Gene3D" id="3.30.450.20">
    <property type="entry name" value="PAS domain"/>
    <property type="match status" value="2"/>
</dbReference>
<keyword evidence="5" id="KW-0067">ATP-binding</keyword>
<dbReference type="Gene3D" id="3.40.50.2300">
    <property type="match status" value="2"/>
</dbReference>
<dbReference type="GO" id="GO:0005524">
    <property type="term" value="F:ATP binding"/>
    <property type="evidence" value="ECO:0007669"/>
    <property type="project" value="UniProtKB-KW"/>
</dbReference>
<dbReference type="InterPro" id="IPR036097">
    <property type="entry name" value="HisK_dim/P_sf"/>
</dbReference>
<dbReference type="AlphaFoldDB" id="A0A1J5SM41"/>
<dbReference type="SMART" id="SM00091">
    <property type="entry name" value="PAS"/>
    <property type="match status" value="2"/>
</dbReference>
<sequence length="816" mass="90131">MTRVLIVDDKEDNLYYLRALLEGSGFEVDVARHGAEALVKGRARVPGLVVSDLLMPVMDGYTLLRHWRADPLLRPVPFVVYTATYTEPQDEQLAMSLGADAFILKPAEPEDFLARIRDVQSRAAKPLEEPPSPPTGDNSELLKVYSQTLIRKLEGKTIQLEDANRALQRDIGDRKTAEISLRETEQRFRMLAENINEVFWITDPEADRITYISPAFEKIWGRPASDFLAKRSTFLESIHPEDRPRMASVAACQGAAGYDEIYRIVRPDGTARWIRDRASPVHDEARGKRWIVGTSEDITERRLAEDRIKEQATLLDRAHDAIFVKDLDDHIVYWNKGAERTYGWTSDEAVGRSSRELLYRDSSRFDQVQSEFLDRGEWHGEIVKHTKDGRPIVVDVSWTLVRDDQGRPKAVLAIDADITEQKRLQEQFLRAQRMESIGTLAGGIAHDLNNILAPILMGIELLKDLATDEGARHVVDTIERSARRGSDLVKQVLSFARGVEGAKVSVRLGEIVRDVEAIVRNTFPKNVLLRSSIPDDLWPVLGDPTQINQVLLNLCVNARDAMPRGGHLTLKASNATVGAGKSGARQALAAGPYVVVEVEDTGCGMPPDVVDRIFEPFFTTKDLGKGTGLGLSTVMGIVRSHGGTVEVRSEPGVGSVFTIYLRAQDGPATFADPDVGGERLPRGNGELVMLVEDEASIRDITRKTLESYGYRVVTAADGAQAVGLYALHREQIAVVLTDMSMPVMDGPALISALRRINPRLPIIAASGLNAHGDVERASAAGARHFLAKPCSTEAVLSKLKAVLVERAHESATRPPF</sequence>
<keyword evidence="1" id="KW-0597">Phosphoprotein</keyword>
<evidence type="ECO:0000256" key="2">
    <source>
        <dbReference type="ARBA" id="ARBA00022679"/>
    </source>
</evidence>
<dbReference type="SMART" id="SM00387">
    <property type="entry name" value="HATPase_c"/>
    <property type="match status" value="1"/>
</dbReference>
<dbReference type="SUPFAM" id="SSF55785">
    <property type="entry name" value="PYP-like sensor domain (PAS domain)"/>
    <property type="match status" value="2"/>
</dbReference>
<dbReference type="Pfam" id="PF02518">
    <property type="entry name" value="HATPase_c"/>
    <property type="match status" value="1"/>
</dbReference>
<dbReference type="InterPro" id="IPR000700">
    <property type="entry name" value="PAS-assoc_C"/>
</dbReference>
<evidence type="ECO:0000259" key="7">
    <source>
        <dbReference type="PROSITE" id="PS50109"/>
    </source>
</evidence>
<feature type="domain" description="PAC" evidence="10">
    <location>
        <begin position="258"/>
        <end position="310"/>
    </location>
</feature>
<dbReference type="InterPro" id="IPR013655">
    <property type="entry name" value="PAS_fold_3"/>
</dbReference>
<dbReference type="InterPro" id="IPR036890">
    <property type="entry name" value="HATPase_C_sf"/>
</dbReference>
<dbReference type="InterPro" id="IPR003661">
    <property type="entry name" value="HisK_dim/P_dom"/>
</dbReference>
<dbReference type="PROSITE" id="PS50112">
    <property type="entry name" value="PAS"/>
    <property type="match status" value="2"/>
</dbReference>
<feature type="domain" description="PAC" evidence="10">
    <location>
        <begin position="376"/>
        <end position="430"/>
    </location>
</feature>
<proteinExistence type="predicted"/>
<dbReference type="Pfam" id="PF00512">
    <property type="entry name" value="HisKA"/>
    <property type="match status" value="1"/>
</dbReference>
<dbReference type="Pfam" id="PF08447">
    <property type="entry name" value="PAS_3"/>
    <property type="match status" value="1"/>
</dbReference>
<feature type="domain" description="PAS" evidence="9">
    <location>
        <begin position="307"/>
        <end position="362"/>
    </location>
</feature>
<dbReference type="PROSITE" id="PS50110">
    <property type="entry name" value="RESPONSE_REGULATORY"/>
    <property type="match status" value="2"/>
</dbReference>
<dbReference type="SMART" id="SM00086">
    <property type="entry name" value="PAC"/>
    <property type="match status" value="2"/>
</dbReference>
<dbReference type="InterPro" id="IPR001789">
    <property type="entry name" value="Sig_transdc_resp-reg_receiver"/>
</dbReference>
<reference evidence="11" key="1">
    <citation type="submission" date="2016-10" db="EMBL/GenBank/DDBJ databases">
        <title>Sequence of Gallionella enrichment culture.</title>
        <authorList>
            <person name="Poehlein A."/>
            <person name="Muehling M."/>
            <person name="Daniel R."/>
        </authorList>
    </citation>
    <scope>NUCLEOTIDE SEQUENCE</scope>
</reference>
<feature type="domain" description="Response regulatory" evidence="8">
    <location>
        <begin position="3"/>
        <end position="120"/>
    </location>
</feature>
<evidence type="ECO:0000313" key="11">
    <source>
        <dbReference type="EMBL" id="OIR05173.1"/>
    </source>
</evidence>
<dbReference type="PANTHER" id="PTHR43065">
    <property type="entry name" value="SENSOR HISTIDINE KINASE"/>
    <property type="match status" value="1"/>
</dbReference>
<evidence type="ECO:0000256" key="3">
    <source>
        <dbReference type="ARBA" id="ARBA00022741"/>
    </source>
</evidence>
<evidence type="ECO:0000256" key="1">
    <source>
        <dbReference type="ARBA" id="ARBA00022553"/>
    </source>
</evidence>